<dbReference type="Pfam" id="PF13333">
    <property type="entry name" value="rve_2"/>
    <property type="match status" value="1"/>
</dbReference>
<keyword evidence="3" id="KW-1185">Reference proteome</keyword>
<protein>
    <recommendedName>
        <fullName evidence="1">Integrase catalytic domain-containing protein</fullName>
    </recommendedName>
</protein>
<reference evidence="2 3" key="1">
    <citation type="submission" date="2017-03" db="EMBL/GenBank/DDBJ databases">
        <title>Isolation of Levoglucosan Utilizing Bacteria.</title>
        <authorList>
            <person name="Arya A.S."/>
        </authorList>
    </citation>
    <scope>NUCLEOTIDE SEQUENCE [LARGE SCALE GENOMIC DNA]</scope>
    <source>
        <strain evidence="2 3">MEC069</strain>
    </source>
</reference>
<accession>A0A4Y8PRF4</accession>
<gene>
    <name evidence="2" type="ORF">B5M42_23075</name>
</gene>
<evidence type="ECO:0000313" key="3">
    <source>
        <dbReference type="Proteomes" id="UP000298246"/>
    </source>
</evidence>
<dbReference type="AlphaFoldDB" id="A0A4Y8PRF4"/>
<feature type="domain" description="Integrase catalytic" evidence="1">
    <location>
        <begin position="18"/>
        <end position="44"/>
    </location>
</feature>
<sequence length="48" mass="5726">MPNRAFRGALWVNAFALHHLPQLHQLKLELYDYVNWFNKHRIHGTLGT</sequence>
<evidence type="ECO:0000259" key="1">
    <source>
        <dbReference type="Pfam" id="PF13333"/>
    </source>
</evidence>
<dbReference type="GO" id="GO:0015074">
    <property type="term" value="P:DNA integration"/>
    <property type="evidence" value="ECO:0007669"/>
    <property type="project" value="InterPro"/>
</dbReference>
<name>A0A4Y8PRF4_9BACL</name>
<organism evidence="2 3">
    <name type="scientific">Paenibacillus athensensis</name>
    <dbReference type="NCBI Taxonomy" id="1967502"/>
    <lineage>
        <taxon>Bacteria</taxon>
        <taxon>Bacillati</taxon>
        <taxon>Bacillota</taxon>
        <taxon>Bacilli</taxon>
        <taxon>Bacillales</taxon>
        <taxon>Paenibacillaceae</taxon>
        <taxon>Paenibacillus</taxon>
    </lineage>
</organism>
<dbReference type="InterPro" id="IPR001584">
    <property type="entry name" value="Integrase_cat-core"/>
</dbReference>
<comment type="caution">
    <text evidence="2">The sequence shown here is derived from an EMBL/GenBank/DDBJ whole genome shotgun (WGS) entry which is preliminary data.</text>
</comment>
<proteinExistence type="predicted"/>
<dbReference type="Proteomes" id="UP000298246">
    <property type="component" value="Unassembled WGS sequence"/>
</dbReference>
<evidence type="ECO:0000313" key="2">
    <source>
        <dbReference type="EMBL" id="TFE83397.1"/>
    </source>
</evidence>
<dbReference type="EMBL" id="MYFO01000050">
    <property type="protein sequence ID" value="TFE83397.1"/>
    <property type="molecule type" value="Genomic_DNA"/>
</dbReference>